<evidence type="ECO:0000313" key="2">
    <source>
        <dbReference type="EMBL" id="ALI34799.1"/>
    </source>
</evidence>
<dbReference type="OrthoDB" id="11887at2157"/>
<evidence type="ECO:0000256" key="1">
    <source>
        <dbReference type="SAM" id="MobiDB-lite"/>
    </source>
</evidence>
<dbReference type="Proteomes" id="UP000058925">
    <property type="component" value="Chromosome"/>
</dbReference>
<accession>A0A654LWS8</accession>
<sequence length="70" mass="7775">MSATDHHQQSLSPSSSSLINENEEKESEDNFITYICENTDGILDSIDQMTFALNETAIRYGPIVVLKDAP</sequence>
<evidence type="ECO:0000313" key="3">
    <source>
        <dbReference type="Proteomes" id="UP000058925"/>
    </source>
</evidence>
<dbReference type="RefSeq" id="WP_196817393.1">
    <property type="nucleotide sequence ID" value="NZ_CP012850.1"/>
</dbReference>
<dbReference type="EMBL" id="CP012850">
    <property type="protein sequence ID" value="ALI34799.1"/>
    <property type="molecule type" value="Genomic_DNA"/>
</dbReference>
<name>A0A654LWS8_9ARCH</name>
<dbReference type="GeneID" id="60420745"/>
<keyword evidence="3" id="KW-1185">Reference proteome</keyword>
<dbReference type="KEGG" id="taa:NMY3_00589"/>
<reference evidence="3" key="1">
    <citation type="submission" date="2015-10" db="EMBL/GenBank/DDBJ databases">
        <title>Niche specialization of a soil ammonia-oxidizing archaeon, Candidatus Nitrosocosmicus oleophilus.</title>
        <authorList>
            <person name="Jung M.-Y."/>
            <person name="Rhee S.-K."/>
        </authorList>
    </citation>
    <scope>NUCLEOTIDE SEQUENCE [LARGE SCALE GENOMIC DNA]</scope>
    <source>
        <strain evidence="3">MY3</strain>
    </source>
</reference>
<organism evidence="2 3">
    <name type="scientific">Candidatus Nitrosocosmicus oleophilus</name>
    <dbReference type="NCBI Taxonomy" id="1353260"/>
    <lineage>
        <taxon>Archaea</taxon>
        <taxon>Nitrososphaerota</taxon>
        <taxon>Nitrososphaeria</taxon>
        <taxon>Nitrososphaerales</taxon>
        <taxon>Nitrososphaeraceae</taxon>
        <taxon>Candidatus Nitrosocosmicus</taxon>
    </lineage>
</organism>
<dbReference type="AlphaFoldDB" id="A0A654LWS8"/>
<protein>
    <submittedName>
        <fullName evidence="2">Uncharacterized protein</fullName>
    </submittedName>
</protein>
<feature type="region of interest" description="Disordered" evidence="1">
    <location>
        <begin position="1"/>
        <end position="25"/>
    </location>
</feature>
<gene>
    <name evidence="2" type="ORF">NMY3_00589</name>
</gene>
<feature type="compositionally biased region" description="Low complexity" evidence="1">
    <location>
        <begin position="10"/>
        <end position="20"/>
    </location>
</feature>
<proteinExistence type="predicted"/>